<accession>A0A143YK30</accession>
<dbReference type="PROSITE" id="PS51186">
    <property type="entry name" value="GNAT"/>
    <property type="match status" value="1"/>
</dbReference>
<dbReference type="EMBL" id="FJNE01000003">
    <property type="protein sequence ID" value="CZQ90926.1"/>
    <property type="molecule type" value="Genomic_DNA"/>
</dbReference>
<dbReference type="InterPro" id="IPR040549">
    <property type="entry name" value="DUF5613"/>
</dbReference>
<reference evidence="2 3" key="1">
    <citation type="submission" date="2016-02" db="EMBL/GenBank/DDBJ databases">
        <authorList>
            <person name="Wen L."/>
            <person name="He K."/>
            <person name="Yang H."/>
        </authorList>
    </citation>
    <scope>NUCLEOTIDE SEQUENCE [LARGE SCALE GENOMIC DNA]</scope>
    <source>
        <strain evidence="2">Trichococcus palustris</strain>
    </source>
</reference>
<evidence type="ECO:0000313" key="3">
    <source>
        <dbReference type="Proteomes" id="UP000242754"/>
    </source>
</evidence>
<feature type="domain" description="N-acetyltransferase" evidence="1">
    <location>
        <begin position="107"/>
        <end position="251"/>
    </location>
</feature>
<gene>
    <name evidence="2" type="ORF">Tpal_1331</name>
</gene>
<dbReference type="AlphaFoldDB" id="A0A143YK30"/>
<dbReference type="Pfam" id="PF18467">
    <property type="entry name" value="DUF5613"/>
    <property type="match status" value="1"/>
</dbReference>
<evidence type="ECO:0000313" key="2">
    <source>
        <dbReference type="EMBL" id="CZQ90926.1"/>
    </source>
</evidence>
<keyword evidence="2" id="KW-0808">Transferase</keyword>
<keyword evidence="3" id="KW-1185">Reference proteome</keyword>
<dbReference type="GO" id="GO:0016747">
    <property type="term" value="F:acyltransferase activity, transferring groups other than amino-acyl groups"/>
    <property type="evidence" value="ECO:0007669"/>
    <property type="project" value="InterPro"/>
</dbReference>
<name>A0A143YK30_9LACT</name>
<proteinExistence type="predicted"/>
<sequence length="251" mass="28779">MIFSFDNIQHCAKKAMVTPLFTHFQNEDAPFMYAENFIQFHQIPTLTDFIDALAYLKTNHEKNGQRFIKVVWPEDHEIPQDIISHLGSHDFSLDVLELYAATPETFIPTREARPRSIQIDWVKETNRDAYLAVSASAAREVSEAFAEQKRPITLKKFTLTGFHPIVAMIDGQAAGSIDLYLTDDTIEIDSFYVLPSFRRKGIGTALQEFVMAHADGRTVLLVADASDTAREMYNRQNYTYLSFRYELLKLL</sequence>
<organism evidence="2 3">
    <name type="scientific">Trichococcus palustris</name>
    <dbReference type="NCBI Taxonomy" id="140314"/>
    <lineage>
        <taxon>Bacteria</taxon>
        <taxon>Bacillati</taxon>
        <taxon>Bacillota</taxon>
        <taxon>Bacilli</taxon>
        <taxon>Lactobacillales</taxon>
        <taxon>Carnobacteriaceae</taxon>
        <taxon>Trichococcus</taxon>
    </lineage>
</organism>
<dbReference type="CDD" id="cd04301">
    <property type="entry name" value="NAT_SF"/>
    <property type="match status" value="1"/>
</dbReference>
<dbReference type="Pfam" id="PF00583">
    <property type="entry name" value="Acetyltransf_1"/>
    <property type="match status" value="1"/>
</dbReference>
<dbReference type="STRING" id="140314.SAMN04488076_1425"/>
<keyword evidence="2" id="KW-0012">Acyltransferase</keyword>
<evidence type="ECO:0000259" key="1">
    <source>
        <dbReference type="PROSITE" id="PS51186"/>
    </source>
</evidence>
<dbReference type="Gene3D" id="3.40.630.30">
    <property type="match status" value="1"/>
</dbReference>
<dbReference type="SUPFAM" id="SSF55729">
    <property type="entry name" value="Acyl-CoA N-acyltransferases (Nat)"/>
    <property type="match status" value="1"/>
</dbReference>
<dbReference type="RefSeq" id="WP_177194538.1">
    <property type="nucleotide sequence ID" value="NZ_FJNE01000003.1"/>
</dbReference>
<protein>
    <submittedName>
        <fullName evidence="2">Acyl-coa n-acyltransferase</fullName>
    </submittedName>
</protein>
<dbReference type="InterPro" id="IPR000182">
    <property type="entry name" value="GNAT_dom"/>
</dbReference>
<dbReference type="InterPro" id="IPR016181">
    <property type="entry name" value="Acyl_CoA_acyltransferase"/>
</dbReference>
<dbReference type="Proteomes" id="UP000242754">
    <property type="component" value="Unassembled WGS sequence"/>
</dbReference>